<evidence type="ECO:0000256" key="2">
    <source>
        <dbReference type="ARBA" id="ARBA00022553"/>
    </source>
</evidence>
<evidence type="ECO:0000313" key="4">
    <source>
        <dbReference type="EMBL" id="GAQ90706.1"/>
    </source>
</evidence>
<dbReference type="Gene3D" id="3.40.50.12780">
    <property type="entry name" value="N-terminal domain of ligase-like"/>
    <property type="match status" value="1"/>
</dbReference>
<dbReference type="InterPro" id="IPR042099">
    <property type="entry name" value="ANL_N_sf"/>
</dbReference>
<dbReference type="Proteomes" id="UP000054558">
    <property type="component" value="Unassembled WGS sequence"/>
</dbReference>
<dbReference type="InterPro" id="IPR009081">
    <property type="entry name" value="PP-bd_ACP"/>
</dbReference>
<evidence type="ECO:0000259" key="3">
    <source>
        <dbReference type="PROSITE" id="PS50075"/>
    </source>
</evidence>
<dbReference type="PROSITE" id="PS00455">
    <property type="entry name" value="AMP_BINDING"/>
    <property type="match status" value="1"/>
</dbReference>
<evidence type="ECO:0000256" key="1">
    <source>
        <dbReference type="ARBA" id="ARBA00022450"/>
    </source>
</evidence>
<dbReference type="PROSITE" id="PS50075">
    <property type="entry name" value="CARRIER"/>
    <property type="match status" value="1"/>
</dbReference>
<dbReference type="PANTHER" id="PTHR44845:SF6">
    <property type="entry name" value="BETA-ALANINE-ACTIVATING ENZYME"/>
    <property type="match status" value="1"/>
</dbReference>
<dbReference type="SMART" id="SM00823">
    <property type="entry name" value="PKS_PP"/>
    <property type="match status" value="1"/>
</dbReference>
<dbReference type="InterPro" id="IPR000873">
    <property type="entry name" value="AMP-dep_synth/lig_dom"/>
</dbReference>
<dbReference type="InterPro" id="IPR020806">
    <property type="entry name" value="PKS_PP-bd"/>
</dbReference>
<dbReference type="SUPFAM" id="SSF56801">
    <property type="entry name" value="Acetyl-CoA synthetase-like"/>
    <property type="match status" value="1"/>
</dbReference>
<dbReference type="Pfam" id="PF23562">
    <property type="entry name" value="AMP-binding_C_3"/>
    <property type="match status" value="1"/>
</dbReference>
<dbReference type="InterPro" id="IPR036736">
    <property type="entry name" value="ACP-like_sf"/>
</dbReference>
<dbReference type="OrthoDB" id="1679203at2759"/>
<dbReference type="GO" id="GO:0031177">
    <property type="term" value="F:phosphopantetheine binding"/>
    <property type="evidence" value="ECO:0007669"/>
    <property type="project" value="InterPro"/>
</dbReference>
<reference evidence="4 5" key="1">
    <citation type="journal article" date="2014" name="Nat. Commun.">
        <title>Klebsormidium flaccidum genome reveals primary factors for plant terrestrial adaptation.</title>
        <authorList>
            <person name="Hori K."/>
            <person name="Maruyama F."/>
            <person name="Fujisawa T."/>
            <person name="Togashi T."/>
            <person name="Yamamoto N."/>
            <person name="Seo M."/>
            <person name="Sato S."/>
            <person name="Yamada T."/>
            <person name="Mori H."/>
            <person name="Tajima N."/>
            <person name="Moriyama T."/>
            <person name="Ikeuchi M."/>
            <person name="Watanabe M."/>
            <person name="Wada H."/>
            <person name="Kobayashi K."/>
            <person name="Saito M."/>
            <person name="Masuda T."/>
            <person name="Sasaki-Sekimoto Y."/>
            <person name="Mashiguchi K."/>
            <person name="Awai K."/>
            <person name="Shimojima M."/>
            <person name="Masuda S."/>
            <person name="Iwai M."/>
            <person name="Nobusawa T."/>
            <person name="Narise T."/>
            <person name="Kondo S."/>
            <person name="Saito H."/>
            <person name="Sato R."/>
            <person name="Murakawa M."/>
            <person name="Ihara Y."/>
            <person name="Oshima-Yamada Y."/>
            <person name="Ohtaka K."/>
            <person name="Satoh M."/>
            <person name="Sonobe K."/>
            <person name="Ishii M."/>
            <person name="Ohtani R."/>
            <person name="Kanamori-Sato M."/>
            <person name="Honoki R."/>
            <person name="Miyazaki D."/>
            <person name="Mochizuki H."/>
            <person name="Umetsu J."/>
            <person name="Higashi K."/>
            <person name="Shibata D."/>
            <person name="Kamiya Y."/>
            <person name="Sato N."/>
            <person name="Nakamura Y."/>
            <person name="Tabata S."/>
            <person name="Ida S."/>
            <person name="Kurokawa K."/>
            <person name="Ohta H."/>
        </authorList>
    </citation>
    <scope>NUCLEOTIDE SEQUENCE [LARGE SCALE GENOMIC DNA]</scope>
    <source>
        <strain evidence="4 5">NIES-2285</strain>
    </source>
</reference>
<evidence type="ECO:0000313" key="5">
    <source>
        <dbReference type="Proteomes" id="UP000054558"/>
    </source>
</evidence>
<dbReference type="EMBL" id="DF237625">
    <property type="protein sequence ID" value="GAQ90706.1"/>
    <property type="molecule type" value="Genomic_DNA"/>
</dbReference>
<dbReference type="Gene3D" id="3.40.50.720">
    <property type="entry name" value="NAD(P)-binding Rossmann-like Domain"/>
    <property type="match status" value="1"/>
</dbReference>
<dbReference type="OMA" id="WDWLAHI"/>
<gene>
    <name evidence="4" type="ORF">KFL_006760045</name>
</gene>
<dbReference type="InterPro" id="IPR013120">
    <property type="entry name" value="FAR_NAD-bd"/>
</dbReference>
<proteinExistence type="predicted"/>
<organism evidence="4 5">
    <name type="scientific">Klebsormidium nitens</name>
    <name type="common">Green alga</name>
    <name type="synonym">Ulothrix nitens</name>
    <dbReference type="NCBI Taxonomy" id="105231"/>
    <lineage>
        <taxon>Eukaryota</taxon>
        <taxon>Viridiplantae</taxon>
        <taxon>Streptophyta</taxon>
        <taxon>Klebsormidiophyceae</taxon>
        <taxon>Klebsormidiales</taxon>
        <taxon>Klebsormidiaceae</taxon>
        <taxon>Klebsormidium</taxon>
    </lineage>
</organism>
<dbReference type="PROSITE" id="PS00012">
    <property type="entry name" value="PHOSPHOPANTETHEINE"/>
    <property type="match status" value="1"/>
</dbReference>
<dbReference type="InterPro" id="IPR020845">
    <property type="entry name" value="AMP-binding_CS"/>
</dbReference>
<feature type="domain" description="Carrier" evidence="3">
    <location>
        <begin position="647"/>
        <end position="727"/>
    </location>
</feature>
<dbReference type="SMART" id="SM01294">
    <property type="entry name" value="PKS_PP_betabranch"/>
    <property type="match status" value="1"/>
</dbReference>
<dbReference type="Pfam" id="PF07993">
    <property type="entry name" value="NAD_binding_4"/>
    <property type="match status" value="1"/>
</dbReference>
<dbReference type="Gene3D" id="1.10.1200.10">
    <property type="entry name" value="ACP-like"/>
    <property type="match status" value="1"/>
</dbReference>
<dbReference type="SUPFAM" id="SSF51735">
    <property type="entry name" value="NAD(P)-binding Rossmann-fold domains"/>
    <property type="match status" value="1"/>
</dbReference>
<dbReference type="Pfam" id="PF00550">
    <property type="entry name" value="PP-binding"/>
    <property type="match status" value="1"/>
</dbReference>
<keyword evidence="2" id="KW-0597">Phosphoprotein</keyword>
<dbReference type="Pfam" id="PF00501">
    <property type="entry name" value="AMP-binding"/>
    <property type="match status" value="1"/>
</dbReference>
<keyword evidence="5" id="KW-1185">Reference proteome</keyword>
<dbReference type="AlphaFoldDB" id="A0A1Y1IPK0"/>
<dbReference type="PANTHER" id="PTHR44845">
    <property type="entry name" value="CARRIER DOMAIN-CONTAINING PROTEIN"/>
    <property type="match status" value="1"/>
</dbReference>
<dbReference type="InterPro" id="IPR036291">
    <property type="entry name" value="NAD(P)-bd_dom_sf"/>
</dbReference>
<keyword evidence="1" id="KW-0596">Phosphopantetheine</keyword>
<protein>
    <recommendedName>
        <fullName evidence="3">Carrier domain-containing protein</fullName>
    </recommendedName>
</protein>
<dbReference type="SUPFAM" id="SSF47336">
    <property type="entry name" value="ACP-like"/>
    <property type="match status" value="1"/>
</dbReference>
<dbReference type="STRING" id="105231.A0A1Y1IPK0"/>
<accession>A0A1Y1IPK0</accession>
<name>A0A1Y1IPK0_KLENI</name>
<sequence>MADPRHTAGTLPKLLALQSVQRGDQPFLLLPKTPGDEYPKDQRADGPERYHTVTFSQYQQMTFQARAQLVQVATSSDGRCRVSRGARVAILASNSPEYIVASFAAWLQGAVTVLLSTRVGDEALQHLVSQSAPSVLLVSPETEIAGKRVLKTFDVEDRPLLLRLNKGALAEAVASGSKVLPPMYKSVVDGEMNGDPAESNGAKGGHVGAAEVKVWDYSEASAPAVIMHTGGTTGLPKQVVRSHDSLVEVARATEDLDSSNAPPGTSPIQLGWMPLFHVVGFFEIGVPLYSGLPYYSATFASAPTPEGLLQAIEDSGSHLMFAVPIIVEQWCHMVKREEEPHGDSKTLSTLLTLHSLKCCGAPLADWAWKFMVSRGVRLINGYGTTEIGAVAIGIPGGGPTRSALRLPGPRWADHVRFVESPVPGHVILGALATLPGIAQGYLQSVDRQTGQMKIRPLAPSSDVPYQTGDLFLVYPPSSDGATWIESVIRADNLLVHSTGEKTNPTAFEGAVQELPFVQDAIAVGSGYPRPGLVVKPDWAAVEQLTSAGQDQEEWVRGQVWALVQAINKRMPSSSWVARGAICVLSQEDSQKVTFPRTVKGEIARGPANELLKSHVAAMYAGLEALSENSVPPVTNAAQTKEKEVTFNRVLDTVRRTAAQVLGLDAQELDAQSGGKAPPLLDLGLSSLTATELAKLISEFVGVPLPATMLYEDVPDVVALAEWAAAAMQTKTKHAAQSNGPVPGTLPNHISDGLSEVKGTVILLTGATGFIGSHVLQDLLSRPADEVATVVCLVWGPSVAACQSRLQQALLRTSKGRESGTRFDSARVVVVLGDRQQPLLGMTSDQWRFWGERVHTVIHCGAAVHLTAEYEKLAEANVKSLQEIVRFALQGVGPPKPFQFTSSVSVAFLLEPTEKNAEARVMPEAVEFVEQHGSNQMGYALTKRKAELALAAAAQGTSVPLFIYRIGLVVGSTENEGAGSADNLFTWLIRAAKTFKKLPRLGPGAWMGIPVDHIAPTLATLALRPARSETSDELPVYHLIPFAPQSWDDIY</sequence>
<dbReference type="InterPro" id="IPR006162">
    <property type="entry name" value="Ppantetheine_attach_site"/>
</dbReference>